<accession>A0A7J7JXK4</accession>
<evidence type="ECO:0000259" key="2">
    <source>
        <dbReference type="Pfam" id="PF25273"/>
    </source>
</evidence>
<feature type="compositionally biased region" description="Basic and acidic residues" evidence="1">
    <location>
        <begin position="1"/>
        <end position="23"/>
    </location>
</feature>
<feature type="region of interest" description="Disordered" evidence="1">
    <location>
        <begin position="1"/>
        <end position="27"/>
    </location>
</feature>
<reference evidence="3" key="1">
    <citation type="submission" date="2020-06" db="EMBL/GenBank/DDBJ databases">
        <title>Draft genome of Bugula neritina, a colonial animal packing powerful symbionts and potential medicines.</title>
        <authorList>
            <person name="Rayko M."/>
        </authorList>
    </citation>
    <scope>NUCLEOTIDE SEQUENCE [LARGE SCALE GENOMIC DNA]</scope>
    <source>
        <strain evidence="3">Kwan_BN1</strain>
    </source>
</reference>
<gene>
    <name evidence="3" type="ORF">EB796_010560</name>
</gene>
<dbReference type="PANTHER" id="PTHR34415:SF1">
    <property type="entry name" value="INTEGRASE CATALYTIC DOMAIN-CONTAINING PROTEIN"/>
    <property type="match status" value="1"/>
</dbReference>
<feature type="domain" description="DUF7869" evidence="2">
    <location>
        <begin position="230"/>
        <end position="287"/>
    </location>
</feature>
<dbReference type="AlphaFoldDB" id="A0A7J7JXK4"/>
<evidence type="ECO:0000313" key="3">
    <source>
        <dbReference type="EMBL" id="KAF6031130.1"/>
    </source>
</evidence>
<dbReference type="InterPro" id="IPR057191">
    <property type="entry name" value="DUF7869"/>
</dbReference>
<dbReference type="PANTHER" id="PTHR34415">
    <property type="entry name" value="INTEGRASE CATALYTIC DOMAIN-CONTAINING PROTEIN"/>
    <property type="match status" value="1"/>
</dbReference>
<comment type="caution">
    <text evidence="3">The sequence shown here is derived from an EMBL/GenBank/DDBJ whole genome shotgun (WGS) entry which is preliminary data.</text>
</comment>
<evidence type="ECO:0000313" key="4">
    <source>
        <dbReference type="Proteomes" id="UP000593567"/>
    </source>
</evidence>
<name>A0A7J7JXK4_BUGNE</name>
<organism evidence="3 4">
    <name type="scientific">Bugula neritina</name>
    <name type="common">Brown bryozoan</name>
    <name type="synonym">Sertularia neritina</name>
    <dbReference type="NCBI Taxonomy" id="10212"/>
    <lineage>
        <taxon>Eukaryota</taxon>
        <taxon>Metazoa</taxon>
        <taxon>Spiralia</taxon>
        <taxon>Lophotrochozoa</taxon>
        <taxon>Bryozoa</taxon>
        <taxon>Gymnolaemata</taxon>
        <taxon>Cheilostomatida</taxon>
        <taxon>Flustrina</taxon>
        <taxon>Buguloidea</taxon>
        <taxon>Bugulidae</taxon>
        <taxon>Bugula</taxon>
    </lineage>
</organism>
<evidence type="ECO:0000256" key="1">
    <source>
        <dbReference type="SAM" id="MobiDB-lite"/>
    </source>
</evidence>
<dbReference type="Pfam" id="PF25273">
    <property type="entry name" value="DUF7869"/>
    <property type="match status" value="1"/>
</dbReference>
<keyword evidence="4" id="KW-1185">Reference proteome</keyword>
<protein>
    <recommendedName>
        <fullName evidence="2">DUF7869 domain-containing protein</fullName>
    </recommendedName>
</protein>
<dbReference type="EMBL" id="VXIV02001637">
    <property type="protein sequence ID" value="KAF6031130.1"/>
    <property type="molecule type" value="Genomic_DNA"/>
</dbReference>
<sequence length="375" mass="42635">MNYIPKEEKRATAKPATDERCDGRTAQNAFPPEVTTDIVRFLKNYADKYGLPQPAAPRARPTASPIYLPCGTTKQGVHKIYMDSCIADNRTFVRLQTFKNLWHRTCADIKIMSRREDYCAKCELLRNATMKAKTDEEKDNTLAAIQQHMNLAYESRDLHNECISKAKNGEIKHLIFDFAEQLTLPTTTRQVGPMYFRIGRRMQLFRVCDTAIRIQKNYLYGEHQTIGCDSKMSHGPNSVISMLHHYLKEWSCDVPNLVLHADNCCGQNKNKSVVAYFIQLLCSECFNPSVKIKPNPKYKSGLYIKYVAICNDCGHEIELETEPKSESVPASKVAVLACKETGITCKQLIRFQGITDQTIINREKFHSLGRIPGAL</sequence>
<dbReference type="OrthoDB" id="6094485at2759"/>
<dbReference type="Proteomes" id="UP000593567">
    <property type="component" value="Unassembled WGS sequence"/>
</dbReference>
<proteinExistence type="predicted"/>